<evidence type="ECO:0000313" key="2">
    <source>
        <dbReference type="Proteomes" id="UP000789901"/>
    </source>
</evidence>
<dbReference type="Proteomes" id="UP000789901">
    <property type="component" value="Unassembled WGS sequence"/>
</dbReference>
<gene>
    <name evidence="1" type="ORF">GMARGA_LOCUS31282</name>
</gene>
<feature type="non-terminal residue" evidence="1">
    <location>
        <position position="1"/>
    </location>
</feature>
<comment type="caution">
    <text evidence="1">The sequence shown here is derived from an EMBL/GenBank/DDBJ whole genome shotgun (WGS) entry which is preliminary data.</text>
</comment>
<sequence>KDLDQEFQAISIDELDYIQSNKKVVNLYWSPVYKALKGAFNNALIFTGLCEVISDAIEQKMKNKSNKNLKYREEFTNFLVILGKSNKNLKYSKEFTNFLVILGGISSKALDIFHQNLEGRLIQSIR</sequence>
<evidence type="ECO:0000313" key="1">
    <source>
        <dbReference type="EMBL" id="CAG8832903.1"/>
    </source>
</evidence>
<accession>A0ABN7WI10</accession>
<name>A0ABN7WI10_GIGMA</name>
<keyword evidence="2" id="KW-1185">Reference proteome</keyword>
<protein>
    <submittedName>
        <fullName evidence="1">24925_t:CDS:1</fullName>
    </submittedName>
</protein>
<reference evidence="1 2" key="1">
    <citation type="submission" date="2021-06" db="EMBL/GenBank/DDBJ databases">
        <authorList>
            <person name="Kallberg Y."/>
            <person name="Tangrot J."/>
            <person name="Rosling A."/>
        </authorList>
    </citation>
    <scope>NUCLEOTIDE SEQUENCE [LARGE SCALE GENOMIC DNA]</scope>
    <source>
        <strain evidence="1 2">120-4 pot B 10/14</strain>
    </source>
</reference>
<organism evidence="1 2">
    <name type="scientific">Gigaspora margarita</name>
    <dbReference type="NCBI Taxonomy" id="4874"/>
    <lineage>
        <taxon>Eukaryota</taxon>
        <taxon>Fungi</taxon>
        <taxon>Fungi incertae sedis</taxon>
        <taxon>Mucoromycota</taxon>
        <taxon>Glomeromycotina</taxon>
        <taxon>Glomeromycetes</taxon>
        <taxon>Diversisporales</taxon>
        <taxon>Gigasporaceae</taxon>
        <taxon>Gigaspora</taxon>
    </lineage>
</organism>
<proteinExistence type="predicted"/>
<dbReference type="EMBL" id="CAJVQB010046296">
    <property type="protein sequence ID" value="CAG8832903.1"/>
    <property type="molecule type" value="Genomic_DNA"/>
</dbReference>